<sequence length="87" mass="9945">MKLNTEHIPESLRVLIPLAERWGISDDSKRIKLIERANVADRVELKTIIGKYDDELDKWLADAEASGSEFSNEYIAFSAMRMAADYL</sequence>
<proteinExistence type="predicted"/>
<dbReference type="RefSeq" id="WP_212683151.1">
    <property type="nucleotide sequence ID" value="NZ_JAGSPM010000002.1"/>
</dbReference>
<reference evidence="1 2" key="1">
    <citation type="submission" date="2021-04" db="EMBL/GenBank/DDBJ databases">
        <title>novel species isolated from subtropical streams in China.</title>
        <authorList>
            <person name="Lu H."/>
        </authorList>
    </citation>
    <scope>NUCLEOTIDE SEQUENCE [LARGE SCALE GENOMIC DNA]</scope>
    <source>
        <strain evidence="1 2">BYS107W</strain>
    </source>
</reference>
<evidence type="ECO:0000313" key="2">
    <source>
        <dbReference type="Proteomes" id="UP000680158"/>
    </source>
</evidence>
<protein>
    <submittedName>
        <fullName evidence="1">Uncharacterized protein</fullName>
    </submittedName>
</protein>
<dbReference type="AlphaFoldDB" id="A0A941DBS4"/>
<organism evidence="1 2">
    <name type="scientific">Undibacterium baiyunense</name>
    <dbReference type="NCBI Taxonomy" id="2828731"/>
    <lineage>
        <taxon>Bacteria</taxon>
        <taxon>Pseudomonadati</taxon>
        <taxon>Pseudomonadota</taxon>
        <taxon>Betaproteobacteria</taxon>
        <taxon>Burkholderiales</taxon>
        <taxon>Oxalobacteraceae</taxon>
        <taxon>Undibacterium</taxon>
    </lineage>
</organism>
<name>A0A941DBS4_9BURK</name>
<evidence type="ECO:0000313" key="1">
    <source>
        <dbReference type="EMBL" id="MBR7745779.1"/>
    </source>
</evidence>
<dbReference type="EMBL" id="JAGSPM010000002">
    <property type="protein sequence ID" value="MBR7745779.1"/>
    <property type="molecule type" value="Genomic_DNA"/>
</dbReference>
<dbReference type="Proteomes" id="UP000680158">
    <property type="component" value="Unassembled WGS sequence"/>
</dbReference>
<comment type="caution">
    <text evidence="1">The sequence shown here is derived from an EMBL/GenBank/DDBJ whole genome shotgun (WGS) entry which is preliminary data.</text>
</comment>
<gene>
    <name evidence="1" type="ORF">KDM92_04250</name>
</gene>
<accession>A0A941DBS4</accession>
<keyword evidence="2" id="KW-1185">Reference proteome</keyword>